<keyword evidence="2" id="KW-0285">Flavoprotein</keyword>
<evidence type="ECO:0000256" key="3">
    <source>
        <dbReference type="ARBA" id="ARBA00023002"/>
    </source>
</evidence>
<keyword evidence="5" id="KW-1185">Reference proteome</keyword>
<dbReference type="PANTHER" id="PTHR48105">
    <property type="entry name" value="THIOREDOXIN REDUCTASE 1-RELATED-RELATED"/>
    <property type="match status" value="1"/>
</dbReference>
<keyword evidence="3" id="KW-0560">Oxidoreductase</keyword>
<protein>
    <submittedName>
        <fullName evidence="4">YpdA family putative bacillithiol disulfide reductase</fullName>
    </submittedName>
</protein>
<evidence type="ECO:0000313" key="4">
    <source>
        <dbReference type="EMBL" id="RNB84745.1"/>
    </source>
</evidence>
<dbReference type="NCBIfam" id="TIGR04018">
    <property type="entry name" value="Bthiol_YpdA"/>
    <property type="match status" value="1"/>
</dbReference>
<comment type="caution">
    <text evidence="4">The sequence shown here is derived from an EMBL/GenBank/DDBJ whole genome shotgun (WGS) entry which is preliminary data.</text>
</comment>
<dbReference type="PRINTS" id="PR00368">
    <property type="entry name" value="FADPNR"/>
</dbReference>
<dbReference type="InterPro" id="IPR023856">
    <property type="entry name" value="Bdr"/>
</dbReference>
<evidence type="ECO:0000256" key="2">
    <source>
        <dbReference type="ARBA" id="ARBA00022630"/>
    </source>
</evidence>
<evidence type="ECO:0000256" key="1">
    <source>
        <dbReference type="ARBA" id="ARBA00001974"/>
    </source>
</evidence>
<accession>A0A3M8DBQ7</accession>
<dbReference type="RefSeq" id="WP_122920026.1">
    <property type="nucleotide sequence ID" value="NZ_RHHQ01000017.1"/>
</dbReference>
<dbReference type="InterPro" id="IPR050097">
    <property type="entry name" value="Ferredoxin-NADP_redctase_2"/>
</dbReference>
<sequence>MEQVIIIGAGPCGLSAAIELKKAGIDALIIEKGAVVQSISNYPTYMIFHSTPELLEIGEIPFTTIQEKPSRQEALNYYRITAKRYQLRIQTYEKVVEVEPLSDGFRLTTQDRFGDEKSYDTKRVIIATGYFDHPNKLGIPGEELPKVSSRYTEAHPYTGMNVAIVGGNNSAVDAALDLERAGANVTVVYRGAEVSSHVKAWTKPLFLSAAEKGKINVMYSSAVKEIRKHVILVQTGDEVVELANDFVFTLIGFRPDRSLLQKLGVSFDEVSGSPAFHPETMETAVPNLYIAGVIAAGYRGNSIFIENGRHHGKLIAAHIVGQG</sequence>
<proteinExistence type="predicted"/>
<gene>
    <name evidence="4" type="primary">ypdA</name>
    <name evidence="4" type="ORF">EDM56_20830</name>
</gene>
<dbReference type="Gene3D" id="3.50.50.60">
    <property type="entry name" value="FAD/NAD(P)-binding domain"/>
    <property type="match status" value="1"/>
</dbReference>
<dbReference type="OrthoDB" id="9778740at2"/>
<dbReference type="AlphaFoldDB" id="A0A3M8DBQ7"/>
<reference evidence="4 5" key="1">
    <citation type="submission" date="2018-10" db="EMBL/GenBank/DDBJ databases">
        <title>Phylogenomics of Brevibacillus.</title>
        <authorList>
            <person name="Dunlap C."/>
        </authorList>
    </citation>
    <scope>NUCLEOTIDE SEQUENCE [LARGE SCALE GENOMIC DNA]</scope>
    <source>
        <strain evidence="4 5">JCM 15716</strain>
    </source>
</reference>
<dbReference type="SUPFAM" id="SSF51905">
    <property type="entry name" value="FAD/NAD(P)-binding domain"/>
    <property type="match status" value="1"/>
</dbReference>
<comment type="cofactor">
    <cofactor evidence="1">
        <name>FAD</name>
        <dbReference type="ChEBI" id="CHEBI:57692"/>
    </cofactor>
</comment>
<evidence type="ECO:0000313" key="5">
    <source>
        <dbReference type="Proteomes" id="UP000271031"/>
    </source>
</evidence>
<name>A0A3M8DBQ7_9BACL</name>
<dbReference type="Pfam" id="PF13738">
    <property type="entry name" value="Pyr_redox_3"/>
    <property type="match status" value="1"/>
</dbReference>
<dbReference type="GO" id="GO:0016491">
    <property type="term" value="F:oxidoreductase activity"/>
    <property type="evidence" value="ECO:0007669"/>
    <property type="project" value="UniProtKB-KW"/>
</dbReference>
<dbReference type="Proteomes" id="UP000271031">
    <property type="component" value="Unassembled WGS sequence"/>
</dbReference>
<organism evidence="4 5">
    <name type="scientific">Brevibacillus fluminis</name>
    <dbReference type="NCBI Taxonomy" id="511487"/>
    <lineage>
        <taxon>Bacteria</taxon>
        <taxon>Bacillati</taxon>
        <taxon>Bacillota</taxon>
        <taxon>Bacilli</taxon>
        <taxon>Bacillales</taxon>
        <taxon>Paenibacillaceae</taxon>
        <taxon>Brevibacillus</taxon>
    </lineage>
</organism>
<dbReference type="PRINTS" id="PR00469">
    <property type="entry name" value="PNDRDTASEII"/>
</dbReference>
<dbReference type="InterPro" id="IPR036188">
    <property type="entry name" value="FAD/NAD-bd_sf"/>
</dbReference>
<dbReference type="EMBL" id="RHHQ01000017">
    <property type="protein sequence ID" value="RNB84745.1"/>
    <property type="molecule type" value="Genomic_DNA"/>
</dbReference>